<dbReference type="Proteomes" id="UP000224101">
    <property type="component" value="Segment"/>
</dbReference>
<protein>
    <submittedName>
        <fullName evidence="1">Uncharacterized protein</fullName>
    </submittedName>
</protein>
<dbReference type="RefSeq" id="YP_009609845.1">
    <property type="nucleotide sequence ID" value="NC_041997.1"/>
</dbReference>
<organism evidence="1 2">
    <name type="scientific">Acidovorax phage ACP17</name>
    <dbReference type="NCBI Taxonomy" id="2010329"/>
    <lineage>
        <taxon>Viruses</taxon>
        <taxon>Duplodnaviria</taxon>
        <taxon>Heunggongvirae</taxon>
        <taxon>Uroviricota</taxon>
        <taxon>Caudoviricetes</taxon>
        <taxon>Busanvirus</taxon>
        <taxon>Busanvirus ACP17</taxon>
    </lineage>
</organism>
<name>A0A218M397_9CAUD</name>
<dbReference type="KEGG" id="vg:40085930"/>
<accession>A0A218M397</accession>
<dbReference type="GeneID" id="40085930"/>
<keyword evidence="2" id="KW-1185">Reference proteome</keyword>
<evidence type="ECO:0000313" key="1">
    <source>
        <dbReference type="EMBL" id="ASD50526.1"/>
    </source>
</evidence>
<dbReference type="EMBL" id="KY979132">
    <property type="protein sequence ID" value="ASD50526.1"/>
    <property type="molecule type" value="Genomic_DNA"/>
</dbReference>
<evidence type="ECO:0000313" key="2">
    <source>
        <dbReference type="Proteomes" id="UP000224101"/>
    </source>
</evidence>
<sequence>MNLTPIIDDSFDFEAPVSKGYLPPEFTELAIGADARQVQAKRDADKASAESSGMDSLLATMHYFFQPNAY</sequence>
<reference evidence="1 2" key="1">
    <citation type="submission" date="2017-08" db="EMBL/GenBank/DDBJ databases">
        <title>Characterization and complete genome sequence of novel bacteriophage infecting the causal agent of bacterial fruit blotch, Acidovorax citrulli.</title>
        <authorList>
            <person name="Midani A.R."/>
            <person name="Park S.-H."/>
            <person name="Choi T.-J."/>
        </authorList>
    </citation>
    <scope>NUCLEOTIDE SEQUENCE [LARGE SCALE GENOMIC DNA]</scope>
</reference>
<proteinExistence type="predicted"/>